<dbReference type="Proteomes" id="UP000247483">
    <property type="component" value="Unassembled WGS sequence"/>
</dbReference>
<dbReference type="InterPro" id="IPR002495">
    <property type="entry name" value="Glyco_trans_8"/>
</dbReference>
<evidence type="ECO:0000256" key="2">
    <source>
        <dbReference type="ARBA" id="ARBA00022679"/>
    </source>
</evidence>
<proteinExistence type="predicted"/>
<dbReference type="RefSeq" id="WP_110422996.1">
    <property type="nucleotide sequence ID" value="NZ_QGLP01000004.1"/>
</dbReference>
<keyword evidence="2 4" id="KW-0808">Transferase</keyword>
<dbReference type="InterPro" id="IPR050748">
    <property type="entry name" value="Glycosyltrans_8_dom-fam"/>
</dbReference>
<dbReference type="PANTHER" id="PTHR13778">
    <property type="entry name" value="GLYCOSYLTRANSFERASE 8 DOMAIN-CONTAINING PROTEIN"/>
    <property type="match status" value="1"/>
</dbReference>
<evidence type="ECO:0000256" key="1">
    <source>
        <dbReference type="ARBA" id="ARBA00022676"/>
    </source>
</evidence>
<evidence type="ECO:0000256" key="3">
    <source>
        <dbReference type="ARBA" id="ARBA00022723"/>
    </source>
</evidence>
<organism evidence="4 5">
    <name type="scientific">Gilliamella apicola</name>
    <dbReference type="NCBI Taxonomy" id="1196095"/>
    <lineage>
        <taxon>Bacteria</taxon>
        <taxon>Pseudomonadati</taxon>
        <taxon>Pseudomonadota</taxon>
        <taxon>Gammaproteobacteria</taxon>
        <taxon>Orbales</taxon>
        <taxon>Orbaceae</taxon>
        <taxon>Gilliamella</taxon>
    </lineage>
</organism>
<keyword evidence="1 4" id="KW-0328">Glycosyltransferase</keyword>
<protein>
    <submittedName>
        <fullName evidence="4">Lipopolysaccharide 1,3-galactosyltransferase</fullName>
    </submittedName>
</protein>
<evidence type="ECO:0000313" key="5">
    <source>
        <dbReference type="Proteomes" id="UP000247483"/>
    </source>
</evidence>
<dbReference type="PANTHER" id="PTHR13778:SF47">
    <property type="entry name" value="LIPOPOLYSACCHARIDE 1,3-GALACTOSYLTRANSFERASE"/>
    <property type="match status" value="1"/>
</dbReference>
<dbReference type="Gene3D" id="3.90.550.10">
    <property type="entry name" value="Spore Coat Polysaccharide Biosynthesis Protein SpsA, Chain A"/>
    <property type="match status" value="1"/>
</dbReference>
<sequence length="324" mass="37978">MFNFNKYISKVEEFTQNSSKEILHIAFAFDDNYAMPAGVTITSIIENNSNLNFCFHLLVDNVSLVNITKFKKLIRNNVSIKIYYLNDNFDINPNTLVLGYLSVVSCARFILPALLHSQTKKFLYLDSDILCLKSISELYNTDISNYVAGVIPDDKPMQNEVRNLYSIDVEKYFNSGVLLINTDEWMKNDLTNKCINKVNDGNVYRFADQDVLNILLENQTILLPIKYNTKIHISISCEEEQLIAPYTVLLHYVTGYKPWYQTFDSKLFRKFYDLSPWKNTKRPKALKKSWLRHYAKYCLKRGRVFTAVKFYYFYLFNKLVKNSN</sequence>
<dbReference type="CDD" id="cd04194">
    <property type="entry name" value="GT8_A4GalT_like"/>
    <property type="match status" value="1"/>
</dbReference>
<dbReference type="Pfam" id="PF01501">
    <property type="entry name" value="Glyco_transf_8"/>
    <property type="match status" value="1"/>
</dbReference>
<keyword evidence="3" id="KW-0479">Metal-binding</keyword>
<reference evidence="4 5" key="1">
    <citation type="submission" date="2018-05" db="EMBL/GenBank/DDBJ databases">
        <title>Reference genomes for bee gut microbiota database.</title>
        <authorList>
            <person name="Ellegaard K.M."/>
        </authorList>
    </citation>
    <scope>NUCLEOTIDE SEQUENCE [LARGE SCALE GENOMIC DNA]</scope>
    <source>
        <strain evidence="4 5">ESL0177</strain>
    </source>
</reference>
<dbReference type="SUPFAM" id="SSF53448">
    <property type="entry name" value="Nucleotide-diphospho-sugar transferases"/>
    <property type="match status" value="1"/>
</dbReference>
<gene>
    <name evidence="4" type="ORF">DKK79_04370</name>
</gene>
<dbReference type="GO" id="GO:0016757">
    <property type="term" value="F:glycosyltransferase activity"/>
    <property type="evidence" value="ECO:0007669"/>
    <property type="project" value="UniProtKB-KW"/>
</dbReference>
<dbReference type="InterPro" id="IPR029044">
    <property type="entry name" value="Nucleotide-diphossugar_trans"/>
</dbReference>
<dbReference type="AlphaFoldDB" id="A0A2V4E4V4"/>
<evidence type="ECO:0000313" key="4">
    <source>
        <dbReference type="EMBL" id="PXZ05906.1"/>
    </source>
</evidence>
<accession>A0A2V4E4V4</accession>
<dbReference type="EMBL" id="QGLP01000004">
    <property type="protein sequence ID" value="PXZ05906.1"/>
    <property type="molecule type" value="Genomic_DNA"/>
</dbReference>
<name>A0A2V4E4V4_9GAMM</name>
<dbReference type="GO" id="GO:0046872">
    <property type="term" value="F:metal ion binding"/>
    <property type="evidence" value="ECO:0007669"/>
    <property type="project" value="UniProtKB-KW"/>
</dbReference>
<comment type="caution">
    <text evidence="4">The sequence shown here is derived from an EMBL/GenBank/DDBJ whole genome shotgun (WGS) entry which is preliminary data.</text>
</comment>